<evidence type="ECO:0000259" key="1">
    <source>
        <dbReference type="Pfam" id="PF06054"/>
    </source>
</evidence>
<dbReference type="InterPro" id="IPR057253">
    <property type="entry name" value="CoiA-like_N"/>
</dbReference>
<sequence>MAAEEQGIRLVAQHALTGKLLVIGDVPVEQLRLYSECGLLRCPSCGGELRLKAGAVRQHHFAHVSLELCAARYAEPESEGHRLGKLALYRHFRRDAPAAQLEWHVQLTDQRVDVFVPPNFALEFQQANNTAEEWRARQRLYEQAGLCAIWFLGQVRYSETRSEPMRPISLYDPSPVPRHIFEAAAGAFRIREMERAMLEAFPLLYYLDPYSQMLTILVPRSWQAQTLRAYRYRLPLSLCQLRPNGLWTPLHNQLGEKLLRNRRK</sequence>
<accession>A0A2M8PBU0</accession>
<dbReference type="Pfam" id="PF06054">
    <property type="entry name" value="CoiA_nuc"/>
    <property type="match status" value="1"/>
</dbReference>
<reference evidence="3 4" key="1">
    <citation type="submission" date="2017-11" db="EMBL/GenBank/DDBJ databases">
        <title>Evolution of Phototrophy in the Chloroflexi Phylum Driven by Horizontal Gene Transfer.</title>
        <authorList>
            <person name="Ward L.M."/>
            <person name="Hemp J."/>
            <person name="Shih P.M."/>
            <person name="Mcglynn S.E."/>
            <person name="Fischer W."/>
        </authorList>
    </citation>
    <scope>NUCLEOTIDE SEQUENCE [LARGE SCALE GENOMIC DNA]</scope>
    <source>
        <strain evidence="3">JP3_13</strain>
    </source>
</reference>
<proteinExistence type="predicted"/>
<evidence type="ECO:0000313" key="3">
    <source>
        <dbReference type="EMBL" id="PJF35015.1"/>
    </source>
</evidence>
<dbReference type="AlphaFoldDB" id="A0A2M8PBU0"/>
<dbReference type="Pfam" id="PF25164">
    <property type="entry name" value="CoiA_N"/>
    <property type="match status" value="1"/>
</dbReference>
<dbReference type="InterPro" id="IPR010330">
    <property type="entry name" value="CoiA_nuc"/>
</dbReference>
<organism evidence="3 4">
    <name type="scientific">Candidatus Thermofonsia Clade 1 bacterium</name>
    <dbReference type="NCBI Taxonomy" id="2364210"/>
    <lineage>
        <taxon>Bacteria</taxon>
        <taxon>Bacillati</taxon>
        <taxon>Chloroflexota</taxon>
        <taxon>Candidatus Thermofontia</taxon>
        <taxon>Candidatus Thermofonsia Clade 1</taxon>
    </lineage>
</organism>
<gene>
    <name evidence="3" type="ORF">CUN49_12730</name>
</gene>
<dbReference type="EMBL" id="PGTM01000224">
    <property type="protein sequence ID" value="PJF35015.1"/>
    <property type="molecule type" value="Genomic_DNA"/>
</dbReference>
<dbReference type="Proteomes" id="UP000229681">
    <property type="component" value="Unassembled WGS sequence"/>
</dbReference>
<protein>
    <recommendedName>
        <fullName evidence="5">Competence protein CoiA</fullName>
    </recommendedName>
</protein>
<evidence type="ECO:0000259" key="2">
    <source>
        <dbReference type="Pfam" id="PF25164"/>
    </source>
</evidence>
<name>A0A2M8PBU0_9CHLR</name>
<feature type="domain" description="Competence protein CoiA nuclease-like" evidence="1">
    <location>
        <begin position="77"/>
        <end position="162"/>
    </location>
</feature>
<feature type="domain" description="Competence protein CoiA-like N-terminal" evidence="2">
    <location>
        <begin position="40"/>
        <end position="71"/>
    </location>
</feature>
<comment type="caution">
    <text evidence="3">The sequence shown here is derived from an EMBL/GenBank/DDBJ whole genome shotgun (WGS) entry which is preliminary data.</text>
</comment>
<evidence type="ECO:0008006" key="5">
    <source>
        <dbReference type="Google" id="ProtNLM"/>
    </source>
</evidence>
<evidence type="ECO:0000313" key="4">
    <source>
        <dbReference type="Proteomes" id="UP000229681"/>
    </source>
</evidence>